<keyword evidence="2" id="KW-0472">Membrane</keyword>
<evidence type="ECO:0000313" key="4">
    <source>
        <dbReference type="Proteomes" id="UP000681967"/>
    </source>
</evidence>
<reference evidence="3" key="1">
    <citation type="submission" date="2021-02" db="EMBL/GenBank/DDBJ databases">
        <authorList>
            <person name="Nowell W R."/>
        </authorList>
    </citation>
    <scope>NUCLEOTIDE SEQUENCE</scope>
</reference>
<proteinExistence type="predicted"/>
<evidence type="ECO:0000313" key="3">
    <source>
        <dbReference type="EMBL" id="CAF4957747.1"/>
    </source>
</evidence>
<feature type="non-terminal residue" evidence="3">
    <location>
        <position position="213"/>
    </location>
</feature>
<feature type="transmembrane region" description="Helical" evidence="2">
    <location>
        <begin position="6"/>
        <end position="27"/>
    </location>
</feature>
<evidence type="ECO:0000256" key="2">
    <source>
        <dbReference type="SAM" id="Phobius"/>
    </source>
</evidence>
<dbReference type="EMBL" id="CAJOBH010188299">
    <property type="protein sequence ID" value="CAF4957747.1"/>
    <property type="molecule type" value="Genomic_DNA"/>
</dbReference>
<feature type="compositionally biased region" description="Low complexity" evidence="1">
    <location>
        <begin position="204"/>
        <end position="213"/>
    </location>
</feature>
<protein>
    <submittedName>
        <fullName evidence="3">Uncharacterized protein</fullName>
    </submittedName>
</protein>
<sequence length="213" mass="24667">MASSSLYFMTVTVLVLILTVESVYYAYTYDDGFGGEEHCCLVRTSETFCMAKPITRSLIHVKKQCHRIDGPKHHHGSGGKNKKDQYLDKIMHRLDVKSTHEIGDRILIELKNPLEKEMLDKDLMCLKSTSNQKINFEKCHVELAEEINNAVNDDDDDDVDGDHHRMSHKKRKHRRRRPYHGRHNHSDRKKRIANNNNKDDDSVVNESSVVDKA</sequence>
<name>A0A8S3DE58_9BILA</name>
<dbReference type="AlphaFoldDB" id="A0A8S3DE58"/>
<gene>
    <name evidence="3" type="ORF">BYL167_LOCUS54186</name>
</gene>
<feature type="compositionally biased region" description="Basic residues" evidence="1">
    <location>
        <begin position="165"/>
        <end position="192"/>
    </location>
</feature>
<dbReference type="Proteomes" id="UP000681967">
    <property type="component" value="Unassembled WGS sequence"/>
</dbReference>
<comment type="caution">
    <text evidence="3">The sequence shown here is derived from an EMBL/GenBank/DDBJ whole genome shotgun (WGS) entry which is preliminary data.</text>
</comment>
<keyword evidence="2" id="KW-0812">Transmembrane</keyword>
<evidence type="ECO:0000256" key="1">
    <source>
        <dbReference type="SAM" id="MobiDB-lite"/>
    </source>
</evidence>
<feature type="region of interest" description="Disordered" evidence="1">
    <location>
        <begin position="151"/>
        <end position="213"/>
    </location>
</feature>
<keyword evidence="2" id="KW-1133">Transmembrane helix</keyword>
<accession>A0A8S3DE58</accession>
<organism evidence="3 4">
    <name type="scientific">Rotaria magnacalcarata</name>
    <dbReference type="NCBI Taxonomy" id="392030"/>
    <lineage>
        <taxon>Eukaryota</taxon>
        <taxon>Metazoa</taxon>
        <taxon>Spiralia</taxon>
        <taxon>Gnathifera</taxon>
        <taxon>Rotifera</taxon>
        <taxon>Eurotatoria</taxon>
        <taxon>Bdelloidea</taxon>
        <taxon>Philodinida</taxon>
        <taxon>Philodinidae</taxon>
        <taxon>Rotaria</taxon>
    </lineage>
</organism>